<feature type="compositionally biased region" description="Polar residues" evidence="1">
    <location>
        <begin position="516"/>
        <end position="529"/>
    </location>
</feature>
<reference evidence="4 5" key="1">
    <citation type="submission" date="2023-09" db="EMBL/GenBank/DDBJ databases">
        <authorList>
            <person name="Wang M."/>
        </authorList>
    </citation>
    <scope>NUCLEOTIDE SEQUENCE [LARGE SCALE GENOMIC DNA]</scope>
    <source>
        <strain evidence="4">GT-2023</strain>
        <tissue evidence="4">Liver</tissue>
    </source>
</reference>
<feature type="region of interest" description="Disordered" evidence="1">
    <location>
        <begin position="848"/>
        <end position="871"/>
    </location>
</feature>
<feature type="region of interest" description="Disordered" evidence="1">
    <location>
        <begin position="406"/>
        <end position="434"/>
    </location>
</feature>
<protein>
    <recommendedName>
        <fullName evidence="6">SCL-interrupting locus protein</fullName>
    </recommendedName>
</protein>
<evidence type="ECO:0000259" key="3">
    <source>
        <dbReference type="Pfam" id="PF25775"/>
    </source>
</evidence>
<evidence type="ECO:0000256" key="1">
    <source>
        <dbReference type="SAM" id="MobiDB-lite"/>
    </source>
</evidence>
<feature type="region of interest" description="Disordered" evidence="1">
    <location>
        <begin position="463"/>
        <end position="608"/>
    </location>
</feature>
<dbReference type="PANTHER" id="PTHR15128:SF0">
    <property type="entry name" value="SCL-INTERRUPTING LOCUS PROTEIN"/>
    <property type="match status" value="1"/>
</dbReference>
<sequence>MNRVQVDFKGLPAHILENSVRAETFQNLRSSDNVLTPLTFPKSKVSFWDPSPSGDVVSLHFSYYRNPRLLLVEKALRLAHRHARQTNKPRFFCFLLGTLAVDSDEEGVTITLDRFDPGREQTGCSGKAPTALLPGDILVPCVFEAQHATGSTVHSREDLNISFKMLQHCCCSKEMLELSKLLTLRARLSCSENMDRLTFDLSWAAVTLACMLDAVPVRAVPVIPTALARNLSSPAGVTQNGRKRGFLTMDQTRKLLLILESDPKAYTLPLVGIWLSGVTHIHNPLVWAWCLRYLHSSALQDKVMSEGGAFLVVLYSLTHRDPEFYQCKPCIGQQQMSFQLLTSTESFTLYKNVEPSEGPLQFELSAENQNQETVLFEEVLSQTVLTGTTAASSAALQNKLCISDHDSGVEDEDLSPRPSPNPHPVTQQTRRVHPSVPELSMVLDGSFLDGSVVNTQDSTAVTHNLSNVQRRSISPVHQGTSVLRPPEHASAPGPPPIRRPLTPILSLPKNKLHPNPGQQTPQPNLNRKSMPSMRRSREGSSTSSASSSSSSSSTRNAASPTGSFSQQRQRSSQGFPTGPPSSVHSSARKSSAMPSQTPIHHPSQHRLFHSTPAANPCSCCTNQPSHVPLYQNNTWQGTPAYPTAAHNPCGFHCGAESVAPGDHCFSPSRQTLSCRISPTKGPVVPVHYSPSPGPCVPTAEQVPSCQAQCCQVVQSSQVACLDTPMGLLPADAYKMLMDQERQLKLLQLQIQKLLESQSKTPLVSSAEHDTQQERANQTPTSPPKHTSVSVAVGTGASLFWNTPKEASTHEAPSLDWQTEIEPKSGCQNDSVVTSRLGSENACCFTEEWSPGSPLHPTSPKPNMSSGFGAHSFQSPVLGESASMYYNSQIQSNDLSENREMDNPRFYQELLGQVQSRLQDSAAVDDKVELDQQSVLNRQSLSPVGHQSKKSPASPVPQTQKTKHRSSPPDQDRVLSATLRQLQQLGVNVDLDSAPGKTTRATVESASTLACINPEAVIPRLALSEPMGTSIWAPSGSVDLSLEANAIALKYLSDSQLSRLSLGGQHPDPSAILLRRPAVEKSSVGLSILSPTNMSLATCKYMKKYGLIEGENSSEEEQEDPVLVDSALGCSVQHETSKNVSVRQDREDQSGPVFKNITNKPLAKLNVESQEQMIQNLRPKMQLLMCGGTNPEKENNAKKGLSHRRSSLTENQRTQEVSAPECSVGNFLDLSSQSKETFITAAGEIRPSSVKIELNQILLCFSHYVLNAHNARKYLRTVIFGRALSVPVEPLGLTVVSFYAKRT</sequence>
<dbReference type="Pfam" id="PF25775">
    <property type="entry name" value="CC_STIL"/>
    <property type="match status" value="1"/>
</dbReference>
<comment type="caution">
    <text evidence="4">The sequence shown here is derived from an EMBL/GenBank/DDBJ whole genome shotgun (WGS) entry which is preliminary data.</text>
</comment>
<feature type="domain" description="STIL N-terminal" evidence="2">
    <location>
        <begin position="48"/>
        <end position="383"/>
    </location>
</feature>
<evidence type="ECO:0000313" key="4">
    <source>
        <dbReference type="EMBL" id="KAL1251428.1"/>
    </source>
</evidence>
<evidence type="ECO:0000313" key="5">
    <source>
        <dbReference type="Proteomes" id="UP001558613"/>
    </source>
</evidence>
<feature type="region of interest" description="Disordered" evidence="1">
    <location>
        <begin position="935"/>
        <end position="970"/>
    </location>
</feature>
<gene>
    <name evidence="4" type="ORF">QQF64_019224</name>
</gene>
<evidence type="ECO:0000259" key="2">
    <source>
        <dbReference type="Pfam" id="PF15253"/>
    </source>
</evidence>
<dbReference type="InterPro" id="IPR026123">
    <property type="entry name" value="STIL"/>
</dbReference>
<feature type="region of interest" description="Disordered" evidence="1">
    <location>
        <begin position="758"/>
        <end position="788"/>
    </location>
</feature>
<name>A0ABR3LEV7_9TELE</name>
<dbReference type="Pfam" id="PF26399">
    <property type="entry name" value="PRM_STIL"/>
    <property type="match status" value="1"/>
</dbReference>
<dbReference type="InterPro" id="IPR058559">
    <property type="entry name" value="PRM_STIL"/>
</dbReference>
<proteinExistence type="predicted"/>
<evidence type="ECO:0008006" key="6">
    <source>
        <dbReference type="Google" id="ProtNLM"/>
    </source>
</evidence>
<feature type="domain" description="STIL coiled coil region" evidence="3">
    <location>
        <begin position="730"/>
        <end position="758"/>
    </location>
</feature>
<dbReference type="EMBL" id="JAYMGO010000022">
    <property type="protein sequence ID" value="KAL1251428.1"/>
    <property type="molecule type" value="Genomic_DNA"/>
</dbReference>
<keyword evidence="5" id="KW-1185">Reference proteome</keyword>
<feature type="region of interest" description="Disordered" evidence="1">
    <location>
        <begin position="1134"/>
        <end position="1153"/>
    </location>
</feature>
<feature type="region of interest" description="Disordered" evidence="1">
    <location>
        <begin position="1189"/>
        <end position="1214"/>
    </location>
</feature>
<organism evidence="4 5">
    <name type="scientific">Cirrhinus molitorella</name>
    <name type="common">mud carp</name>
    <dbReference type="NCBI Taxonomy" id="172907"/>
    <lineage>
        <taxon>Eukaryota</taxon>
        <taxon>Metazoa</taxon>
        <taxon>Chordata</taxon>
        <taxon>Craniata</taxon>
        <taxon>Vertebrata</taxon>
        <taxon>Euteleostomi</taxon>
        <taxon>Actinopterygii</taxon>
        <taxon>Neopterygii</taxon>
        <taxon>Teleostei</taxon>
        <taxon>Ostariophysi</taxon>
        <taxon>Cypriniformes</taxon>
        <taxon>Cyprinidae</taxon>
        <taxon>Labeoninae</taxon>
        <taxon>Labeonini</taxon>
        <taxon>Cirrhinus</taxon>
    </lineage>
</organism>
<feature type="compositionally biased region" description="Polar residues" evidence="1">
    <location>
        <begin position="773"/>
        <end position="788"/>
    </location>
</feature>
<dbReference type="PANTHER" id="PTHR15128">
    <property type="entry name" value="TAL1 SCL INTERRUPTING LOCUS"/>
    <property type="match status" value="1"/>
</dbReference>
<dbReference type="Pfam" id="PF15253">
    <property type="entry name" value="STIL_N"/>
    <property type="match status" value="1"/>
</dbReference>
<accession>A0ABR3LEV7</accession>
<dbReference type="InterPro" id="IPR057655">
    <property type="entry name" value="STIL_CC"/>
</dbReference>
<dbReference type="InterPro" id="IPR057731">
    <property type="entry name" value="STIL_N"/>
</dbReference>
<feature type="compositionally biased region" description="Polar residues" evidence="1">
    <location>
        <begin position="463"/>
        <end position="481"/>
    </location>
</feature>
<dbReference type="Proteomes" id="UP001558613">
    <property type="component" value="Unassembled WGS sequence"/>
</dbReference>
<feature type="compositionally biased region" description="Low complexity" evidence="1">
    <location>
        <begin position="539"/>
        <end position="591"/>
    </location>
</feature>
<feature type="compositionally biased region" description="Low complexity" evidence="1">
    <location>
        <begin position="499"/>
        <end position="508"/>
    </location>
</feature>